<evidence type="ECO:0000256" key="2">
    <source>
        <dbReference type="ARBA" id="ARBA00023163"/>
    </source>
</evidence>
<dbReference type="GO" id="GO:0043565">
    <property type="term" value="F:sequence-specific DNA binding"/>
    <property type="evidence" value="ECO:0007669"/>
    <property type="project" value="InterPro"/>
</dbReference>
<gene>
    <name evidence="4" type="primary">cdhR_3</name>
    <name evidence="4" type="ORF">HALOF300_03184</name>
</gene>
<dbReference type="PANTHER" id="PTHR43130:SF3">
    <property type="entry name" value="HTH-TYPE TRANSCRIPTIONAL REGULATOR RV1931C"/>
    <property type="match status" value="1"/>
</dbReference>
<dbReference type="EMBL" id="CACRYJ010000046">
    <property type="protein sequence ID" value="VZO38348.1"/>
    <property type="molecule type" value="Genomic_DNA"/>
</dbReference>
<name>A0A7M4DM16_9MICO</name>
<dbReference type="SUPFAM" id="SSF46689">
    <property type="entry name" value="Homeodomain-like"/>
    <property type="match status" value="1"/>
</dbReference>
<dbReference type="AlphaFoldDB" id="A0A7M4DM16"/>
<proteinExistence type="predicted"/>
<dbReference type="InterPro" id="IPR052158">
    <property type="entry name" value="INH-QAR"/>
</dbReference>
<organism evidence="4 5">
    <name type="scientific">Occultella aeris</name>
    <dbReference type="NCBI Taxonomy" id="2761496"/>
    <lineage>
        <taxon>Bacteria</taxon>
        <taxon>Bacillati</taxon>
        <taxon>Actinomycetota</taxon>
        <taxon>Actinomycetes</taxon>
        <taxon>Micrococcales</taxon>
        <taxon>Ruaniaceae</taxon>
        <taxon>Occultella</taxon>
    </lineage>
</organism>
<dbReference type="SUPFAM" id="SSF52317">
    <property type="entry name" value="Class I glutamine amidotransferase-like"/>
    <property type="match status" value="1"/>
</dbReference>
<evidence type="ECO:0000313" key="5">
    <source>
        <dbReference type="Proteomes" id="UP000419743"/>
    </source>
</evidence>
<dbReference type="Proteomes" id="UP000419743">
    <property type="component" value="Unassembled WGS sequence"/>
</dbReference>
<comment type="caution">
    <text evidence="4">The sequence shown here is derived from an EMBL/GenBank/DDBJ whole genome shotgun (WGS) entry which is preliminary data.</text>
</comment>
<dbReference type="PROSITE" id="PS01124">
    <property type="entry name" value="HTH_ARAC_FAMILY_2"/>
    <property type="match status" value="1"/>
</dbReference>
<keyword evidence="5" id="KW-1185">Reference proteome</keyword>
<evidence type="ECO:0000313" key="4">
    <source>
        <dbReference type="EMBL" id="VZO38348.1"/>
    </source>
</evidence>
<dbReference type="Gene3D" id="1.10.10.60">
    <property type="entry name" value="Homeodomain-like"/>
    <property type="match status" value="1"/>
</dbReference>
<dbReference type="InterPro" id="IPR029062">
    <property type="entry name" value="Class_I_gatase-like"/>
</dbReference>
<dbReference type="SMART" id="SM00342">
    <property type="entry name" value="HTH_ARAC"/>
    <property type="match status" value="1"/>
</dbReference>
<dbReference type="Pfam" id="PF01965">
    <property type="entry name" value="DJ-1_PfpI"/>
    <property type="match status" value="1"/>
</dbReference>
<dbReference type="PANTHER" id="PTHR43130">
    <property type="entry name" value="ARAC-FAMILY TRANSCRIPTIONAL REGULATOR"/>
    <property type="match status" value="1"/>
</dbReference>
<accession>A0A7M4DM16</accession>
<evidence type="ECO:0000259" key="3">
    <source>
        <dbReference type="PROSITE" id="PS01124"/>
    </source>
</evidence>
<dbReference type="InterPro" id="IPR002818">
    <property type="entry name" value="DJ-1/PfpI"/>
</dbReference>
<reference evidence="4 5" key="1">
    <citation type="submission" date="2019-11" db="EMBL/GenBank/DDBJ databases">
        <authorList>
            <person name="Criscuolo A."/>
        </authorList>
    </citation>
    <scope>NUCLEOTIDE SEQUENCE [LARGE SCALE GENOMIC DNA]</scope>
    <source>
        <strain evidence="4">CIP111667</strain>
    </source>
</reference>
<dbReference type="Pfam" id="PF12833">
    <property type="entry name" value="HTH_18"/>
    <property type="match status" value="1"/>
</dbReference>
<dbReference type="RefSeq" id="WP_156741870.1">
    <property type="nucleotide sequence ID" value="NZ_CACRYJ010000046.1"/>
</dbReference>
<dbReference type="InterPro" id="IPR009057">
    <property type="entry name" value="Homeodomain-like_sf"/>
</dbReference>
<protein>
    <submittedName>
        <fullName evidence="4">HTH-type transcriptional regulator CdhR</fullName>
    </submittedName>
</protein>
<dbReference type="InterPro" id="IPR018060">
    <property type="entry name" value="HTH_AraC"/>
</dbReference>
<keyword evidence="1" id="KW-0805">Transcription regulation</keyword>
<dbReference type="GO" id="GO:0003700">
    <property type="term" value="F:DNA-binding transcription factor activity"/>
    <property type="evidence" value="ECO:0007669"/>
    <property type="project" value="InterPro"/>
</dbReference>
<feature type="domain" description="HTH araC/xylS-type" evidence="3">
    <location>
        <begin position="217"/>
        <end position="315"/>
    </location>
</feature>
<dbReference type="CDD" id="cd03137">
    <property type="entry name" value="GATase1_AraC_1"/>
    <property type="match status" value="1"/>
</dbReference>
<sequence length="323" mass="34652">MASMSVVVVGFEGAELVDISSVTSALALANRLGASPNYRIELATIDGRDVTCDSGLRLGAQRALAEVSGADTVIVSGGLGHEDASRNPDLTQHVRRLAARARRIASVCTGTSVLAAAGLLDGRRATTHWFYAADIAERFPRVRLDPGPIYIRDGKVATSGGVTASLDLTLAFIEEDHGAEFARWVAMGMVTYLQRPANQAQMSIFTAAPRADHALVKRVLDHATAHPDGDLRTSALAGLVGVSTRQLTRLFQDHLKVPPASAVRRIRLELAARLVSTTDLSMSQVARRCGFGSAESLRQAFVVRYGTSPRRMRSTHTRSLAVR</sequence>
<dbReference type="Gene3D" id="3.40.50.880">
    <property type="match status" value="1"/>
</dbReference>
<evidence type="ECO:0000256" key="1">
    <source>
        <dbReference type="ARBA" id="ARBA00023015"/>
    </source>
</evidence>
<keyword evidence="2" id="KW-0804">Transcription</keyword>